<evidence type="ECO:0000313" key="2">
    <source>
        <dbReference type="Proteomes" id="UP001472677"/>
    </source>
</evidence>
<protein>
    <submittedName>
        <fullName evidence="1">Uncharacterized protein</fullName>
    </submittedName>
</protein>
<dbReference type="PANTHER" id="PTHR11937">
    <property type="entry name" value="ACTIN"/>
    <property type="match status" value="1"/>
</dbReference>
<dbReference type="Gene3D" id="3.30.420.40">
    <property type="match status" value="2"/>
</dbReference>
<accession>A0ABR2G2M7</accession>
<reference evidence="1 2" key="1">
    <citation type="journal article" date="2024" name="G3 (Bethesda)">
        <title>Genome assembly of Hibiscus sabdariffa L. provides insights into metabolisms of medicinal natural products.</title>
        <authorList>
            <person name="Kim T."/>
        </authorList>
    </citation>
    <scope>NUCLEOTIDE SEQUENCE [LARGE SCALE GENOMIC DNA]</scope>
    <source>
        <strain evidence="1">TK-2024</strain>
        <tissue evidence="1">Old leaves</tissue>
    </source>
</reference>
<evidence type="ECO:0000313" key="1">
    <source>
        <dbReference type="EMBL" id="KAK8593291.1"/>
    </source>
</evidence>
<dbReference type="SUPFAM" id="SSF53067">
    <property type="entry name" value="Actin-like ATPase domain"/>
    <property type="match status" value="1"/>
</dbReference>
<name>A0ABR2G2M7_9ROSI</name>
<keyword evidence="2" id="KW-1185">Reference proteome</keyword>
<dbReference type="EMBL" id="JBBPBM010000003">
    <property type="protein sequence ID" value="KAK8593291.1"/>
    <property type="molecule type" value="Genomic_DNA"/>
</dbReference>
<dbReference type="InterPro" id="IPR004000">
    <property type="entry name" value="Actin"/>
</dbReference>
<dbReference type="InterPro" id="IPR043129">
    <property type="entry name" value="ATPase_NBD"/>
</dbReference>
<gene>
    <name evidence="1" type="ORF">V6N12_045374</name>
</gene>
<dbReference type="Proteomes" id="UP001472677">
    <property type="component" value="Unassembled WGS sequence"/>
</dbReference>
<organism evidence="1 2">
    <name type="scientific">Hibiscus sabdariffa</name>
    <name type="common">roselle</name>
    <dbReference type="NCBI Taxonomy" id="183260"/>
    <lineage>
        <taxon>Eukaryota</taxon>
        <taxon>Viridiplantae</taxon>
        <taxon>Streptophyta</taxon>
        <taxon>Embryophyta</taxon>
        <taxon>Tracheophyta</taxon>
        <taxon>Spermatophyta</taxon>
        <taxon>Magnoliopsida</taxon>
        <taxon>eudicotyledons</taxon>
        <taxon>Gunneridae</taxon>
        <taxon>Pentapetalae</taxon>
        <taxon>rosids</taxon>
        <taxon>malvids</taxon>
        <taxon>Malvales</taxon>
        <taxon>Malvaceae</taxon>
        <taxon>Malvoideae</taxon>
        <taxon>Hibiscus</taxon>
    </lineage>
</organism>
<proteinExistence type="predicted"/>
<comment type="caution">
    <text evidence="1">The sequence shown here is derived from an EMBL/GenBank/DDBJ whole genome shotgun (WGS) entry which is preliminary data.</text>
</comment>
<dbReference type="Gene3D" id="3.90.640.10">
    <property type="entry name" value="Actin, Chain A, domain 4"/>
    <property type="match status" value="1"/>
</dbReference>
<sequence>MEKIWHHTFYNELHVTPEEHPNLMLCIVMDSGDGACHTVLMYDGYALPHAILRLDFPDENFVQELETSETSSSLEKPCELPDGQVITMGVELPMLRSAFQPSLIGIC</sequence>